<reference evidence="3" key="1">
    <citation type="submission" date="2023-03" db="EMBL/GenBank/DDBJ databases">
        <title>Massive genome expansion in bonnet fungi (Mycena s.s.) driven by repeated elements and novel gene families across ecological guilds.</title>
        <authorList>
            <consortium name="Lawrence Berkeley National Laboratory"/>
            <person name="Harder C.B."/>
            <person name="Miyauchi S."/>
            <person name="Viragh M."/>
            <person name="Kuo A."/>
            <person name="Thoen E."/>
            <person name="Andreopoulos B."/>
            <person name="Lu D."/>
            <person name="Skrede I."/>
            <person name="Drula E."/>
            <person name="Henrissat B."/>
            <person name="Morin E."/>
            <person name="Kohler A."/>
            <person name="Barry K."/>
            <person name="LaButti K."/>
            <person name="Morin E."/>
            <person name="Salamov A."/>
            <person name="Lipzen A."/>
            <person name="Mereny Z."/>
            <person name="Hegedus B."/>
            <person name="Baldrian P."/>
            <person name="Stursova M."/>
            <person name="Weitz H."/>
            <person name="Taylor A."/>
            <person name="Grigoriev I.V."/>
            <person name="Nagy L.G."/>
            <person name="Martin F."/>
            <person name="Kauserud H."/>
        </authorList>
    </citation>
    <scope>NUCLEOTIDE SEQUENCE</scope>
    <source>
        <strain evidence="3">CBHHK067</strain>
    </source>
</reference>
<feature type="region of interest" description="Disordered" evidence="1">
    <location>
        <begin position="1"/>
        <end position="38"/>
    </location>
</feature>
<sequence length="982" mass="110956">MTKREKGAQWRLRRQPGRPCGRGSTQPPLPQKTKAGQEPWFTWRTTAPSSSGWCPPLPIPPLSDVPTVCDDLLASDDLGHYNFDDDQVDTTPLSPRKGARSGSWTHPAPHLALCPAVAQNPSPADADQLVLPNREECGCGQSIRAEISVLQFTKITDITTWTCECAPAPQQLLAAGLFPSAPLRPRFAVDMRVLEFAMKLFIRIAPNNTAWCATIESFLSGLGFSMVNEGSIRKLFGSTLEWYTHLRHQVDQHYDDILERIRRYHFLEAPTANDDSDRSVTPTGPQQEPGPTPTHLPPTENRGRRRELSSWSRHPSTSPTPGARQKRPRDTTPETAPNLFPEPPPRTWPSDYLRRRCSVCFGGLTHDPGVSVDALVCVDACFTQKRNTGTVDPPKTHPATHFVYEGLSAKMEDYVDGVRATKPVTKRARKAIVVEIEDKGDKYEHPDLRLPPSVLNGCESSFKAADERREKASTQFYNDTALMALLCRHDRVLWLHLPANITVGLLYDVACQLERSARKWGFLDPYIDWLAFAVAVFHAFGHEWACQVIYHPRKREGFGFTNGEGCKRFWHSISHLIAHLRISSYHHRLYTLDTQIQHADEANLFKLAEWLWRRTLHSATKCREAQDVWAKQMRAQTKPQARRSKTAGQKAVAAVLASRDAVAIRKTQVTECEAAVLDAIDDDSANDIVHCKVALETARTALKKAKEQLTRQELALGVGDRATLTKLGKSKYFELRMNAQALKTRLRDRLRARKFEHDRAERSSRHQQTSERKLLAHTDSAMKRREPQISRLKNDYNKLKALYALDVDDAIWQDVGLQDEEEQEVPLWLSSNTVQSGIRAMLELDRSKEEDCQLAKECESLRVWFAEEWTVVNEAMSCAADDGDRYQFFIRRERLLRLCGTWGQYMPVDAAGDTPWGPSNEELLASLLESRKARRGEDAYGAAEEEAEEEDFETLDAMDTAGAYQEVYESYGTDSDGDDDSE</sequence>
<dbReference type="AlphaFoldDB" id="A0AAD7MCP7"/>
<feature type="region of interest" description="Disordered" evidence="1">
    <location>
        <begin position="755"/>
        <end position="774"/>
    </location>
</feature>
<dbReference type="EMBL" id="JARKIE010000001">
    <property type="protein sequence ID" value="KAJ7710676.1"/>
    <property type="molecule type" value="Genomic_DNA"/>
</dbReference>
<feature type="region of interest" description="Disordered" evidence="1">
    <location>
        <begin position="963"/>
        <end position="982"/>
    </location>
</feature>
<evidence type="ECO:0000313" key="3">
    <source>
        <dbReference type="EMBL" id="KAJ7710676.1"/>
    </source>
</evidence>
<evidence type="ECO:0000259" key="2">
    <source>
        <dbReference type="Pfam" id="PF18803"/>
    </source>
</evidence>
<feature type="region of interest" description="Disordered" evidence="1">
    <location>
        <begin position="271"/>
        <end position="348"/>
    </location>
</feature>
<feature type="domain" description="CxC2-like cysteine cluster KDZ transposase-associated" evidence="2">
    <location>
        <begin position="132"/>
        <end position="201"/>
    </location>
</feature>
<name>A0AAD7MCP7_MYCRO</name>
<dbReference type="Pfam" id="PF18758">
    <property type="entry name" value="KDZ"/>
    <property type="match status" value="2"/>
</dbReference>
<gene>
    <name evidence="3" type="ORF">B0H17DRAFT_1190375</name>
</gene>
<proteinExistence type="predicted"/>
<organism evidence="3 4">
    <name type="scientific">Mycena rosella</name>
    <name type="common">Pink bonnet</name>
    <name type="synonym">Agaricus rosellus</name>
    <dbReference type="NCBI Taxonomy" id="1033263"/>
    <lineage>
        <taxon>Eukaryota</taxon>
        <taxon>Fungi</taxon>
        <taxon>Dikarya</taxon>
        <taxon>Basidiomycota</taxon>
        <taxon>Agaricomycotina</taxon>
        <taxon>Agaricomycetes</taxon>
        <taxon>Agaricomycetidae</taxon>
        <taxon>Agaricales</taxon>
        <taxon>Marasmiineae</taxon>
        <taxon>Mycenaceae</taxon>
        <taxon>Mycena</taxon>
    </lineage>
</organism>
<comment type="caution">
    <text evidence="3">The sequence shown here is derived from an EMBL/GenBank/DDBJ whole genome shotgun (WGS) entry which is preliminary data.</text>
</comment>
<evidence type="ECO:0000313" key="4">
    <source>
        <dbReference type="Proteomes" id="UP001221757"/>
    </source>
</evidence>
<accession>A0AAD7MCP7</accession>
<keyword evidence="4" id="KW-1185">Reference proteome</keyword>
<dbReference type="InterPro" id="IPR041457">
    <property type="entry name" value="CxC2_KDZ-assoc"/>
</dbReference>
<evidence type="ECO:0000256" key="1">
    <source>
        <dbReference type="SAM" id="MobiDB-lite"/>
    </source>
</evidence>
<feature type="region of interest" description="Disordered" evidence="1">
    <location>
        <begin position="85"/>
        <end position="104"/>
    </location>
</feature>
<feature type="compositionally biased region" description="Polar residues" evidence="1">
    <location>
        <begin position="309"/>
        <end position="320"/>
    </location>
</feature>
<dbReference type="InterPro" id="IPR040521">
    <property type="entry name" value="KDZ"/>
</dbReference>
<dbReference type="PANTHER" id="PTHR33096:SF1">
    <property type="entry name" value="CXC1-LIKE CYSTEINE CLUSTER ASSOCIATED WITH KDZ TRANSPOSASES DOMAIN-CONTAINING PROTEIN"/>
    <property type="match status" value="1"/>
</dbReference>
<dbReference type="Pfam" id="PF18803">
    <property type="entry name" value="CxC2"/>
    <property type="match status" value="1"/>
</dbReference>
<dbReference type="Proteomes" id="UP001221757">
    <property type="component" value="Unassembled WGS sequence"/>
</dbReference>
<protein>
    <recommendedName>
        <fullName evidence="2">CxC2-like cysteine cluster KDZ transposase-associated domain-containing protein</fullName>
    </recommendedName>
</protein>
<dbReference type="PANTHER" id="PTHR33096">
    <property type="entry name" value="CXC2 DOMAIN-CONTAINING PROTEIN"/>
    <property type="match status" value="1"/>
</dbReference>